<dbReference type="AlphaFoldDB" id="A0A151WJ04"/>
<sequence>MDDISVVNKADSDIASISDGSNSLSRSKRQSLFDVTSNNDTSDLEDVFQDNEEFLEPANNANFIPPEGNDKVLQSIQLN</sequence>
<organism evidence="2 3">
    <name type="scientific">Mycetomoellerius zeteki</name>
    <dbReference type="NCBI Taxonomy" id="64791"/>
    <lineage>
        <taxon>Eukaryota</taxon>
        <taxon>Metazoa</taxon>
        <taxon>Ecdysozoa</taxon>
        <taxon>Arthropoda</taxon>
        <taxon>Hexapoda</taxon>
        <taxon>Insecta</taxon>
        <taxon>Pterygota</taxon>
        <taxon>Neoptera</taxon>
        <taxon>Endopterygota</taxon>
        <taxon>Hymenoptera</taxon>
        <taxon>Apocrita</taxon>
        <taxon>Aculeata</taxon>
        <taxon>Formicoidea</taxon>
        <taxon>Formicidae</taxon>
        <taxon>Myrmicinae</taxon>
        <taxon>Mycetomoellerius</taxon>
    </lineage>
</organism>
<feature type="region of interest" description="Disordered" evidence="1">
    <location>
        <begin position="58"/>
        <end position="79"/>
    </location>
</feature>
<evidence type="ECO:0000313" key="3">
    <source>
        <dbReference type="Proteomes" id="UP000075809"/>
    </source>
</evidence>
<evidence type="ECO:0000313" key="2">
    <source>
        <dbReference type="EMBL" id="KYQ47806.1"/>
    </source>
</evidence>
<dbReference type="Proteomes" id="UP000075809">
    <property type="component" value="Unassembled WGS sequence"/>
</dbReference>
<reference evidence="2 3" key="1">
    <citation type="submission" date="2015-09" db="EMBL/GenBank/DDBJ databases">
        <title>Trachymyrmex zeteki WGS genome.</title>
        <authorList>
            <person name="Nygaard S."/>
            <person name="Hu H."/>
            <person name="Boomsma J."/>
            <person name="Zhang G."/>
        </authorList>
    </citation>
    <scope>NUCLEOTIDE SEQUENCE [LARGE SCALE GENOMIC DNA]</scope>
    <source>
        <strain evidence="2">Tzet28-1</strain>
        <tissue evidence="2">Whole body</tissue>
    </source>
</reference>
<proteinExistence type="predicted"/>
<evidence type="ECO:0000256" key="1">
    <source>
        <dbReference type="SAM" id="MobiDB-lite"/>
    </source>
</evidence>
<protein>
    <submittedName>
        <fullName evidence="2">Uncharacterized protein</fullName>
    </submittedName>
</protein>
<dbReference type="EMBL" id="KQ983055">
    <property type="protein sequence ID" value="KYQ47806.1"/>
    <property type="molecule type" value="Genomic_DNA"/>
</dbReference>
<gene>
    <name evidence="2" type="ORF">ALC60_13151</name>
</gene>
<name>A0A151WJ04_9HYME</name>
<accession>A0A151WJ04</accession>
<keyword evidence="3" id="KW-1185">Reference proteome</keyword>